<evidence type="ECO:0000259" key="3">
    <source>
        <dbReference type="Pfam" id="PF02902"/>
    </source>
</evidence>
<dbReference type="AlphaFoldDB" id="A0A6C0DFR2"/>
<name>A0A6C0DFR2_9ZZZZ</name>
<proteinExistence type="predicted"/>
<evidence type="ECO:0000256" key="2">
    <source>
        <dbReference type="ARBA" id="ARBA00022801"/>
    </source>
</evidence>
<organism evidence="4">
    <name type="scientific">viral metagenome</name>
    <dbReference type="NCBI Taxonomy" id="1070528"/>
    <lineage>
        <taxon>unclassified sequences</taxon>
        <taxon>metagenomes</taxon>
        <taxon>organismal metagenomes</taxon>
    </lineage>
</organism>
<dbReference type="GO" id="GO:0006508">
    <property type="term" value="P:proteolysis"/>
    <property type="evidence" value="ECO:0007669"/>
    <property type="project" value="UniProtKB-KW"/>
</dbReference>
<accession>A0A6C0DFR2</accession>
<keyword evidence="1" id="KW-0645">Protease</keyword>
<protein>
    <recommendedName>
        <fullName evidence="3">Ubiquitin-like protease family profile domain-containing protein</fullName>
    </recommendedName>
</protein>
<keyword evidence="2" id="KW-0378">Hydrolase</keyword>
<feature type="domain" description="Ubiquitin-like protease family profile" evidence="3">
    <location>
        <begin position="171"/>
        <end position="258"/>
    </location>
</feature>
<dbReference type="Gene3D" id="3.40.395.10">
    <property type="entry name" value="Adenoviral Proteinase, Chain A"/>
    <property type="match status" value="1"/>
</dbReference>
<dbReference type="InterPro" id="IPR003653">
    <property type="entry name" value="Peptidase_C48_C"/>
</dbReference>
<sequence length="274" mass="32279">MKTRKRKLSLKDISRCHPRLKSKKRCLPTTVYSDIERKVGSKGSKLFKDMGCGENEEHCLLDKAPLDAEFKKTVRTQYLRPKRPTVWDEKPNQWLDNFNIQHVMEQYEDVFPWFEFMGVFPMDFSAPDPYLKQDTPKCLHAELCNLNLKDEYNKGKRGIGMVFNLDPHYKGGSHWVGLYIDLHNIKKPIISYYDSYGMKTPPMIARFMRAFTLQIPDCELGFNARRFQYGQSECGMFSMYFIICMMYGIPFREFCKDAVKDGFMLDLRKILFAK</sequence>
<dbReference type="GO" id="GO:0008234">
    <property type="term" value="F:cysteine-type peptidase activity"/>
    <property type="evidence" value="ECO:0007669"/>
    <property type="project" value="InterPro"/>
</dbReference>
<reference evidence="4" key="1">
    <citation type="journal article" date="2020" name="Nature">
        <title>Giant virus diversity and host interactions through global metagenomics.</title>
        <authorList>
            <person name="Schulz F."/>
            <person name="Roux S."/>
            <person name="Paez-Espino D."/>
            <person name="Jungbluth S."/>
            <person name="Walsh D.A."/>
            <person name="Denef V.J."/>
            <person name="McMahon K.D."/>
            <person name="Konstantinidis K.T."/>
            <person name="Eloe-Fadrosh E.A."/>
            <person name="Kyrpides N.C."/>
            <person name="Woyke T."/>
        </authorList>
    </citation>
    <scope>NUCLEOTIDE SEQUENCE</scope>
    <source>
        <strain evidence="4">GVMAG-M-3300023174-141</strain>
    </source>
</reference>
<dbReference type="Pfam" id="PF02902">
    <property type="entry name" value="Peptidase_C48"/>
    <property type="match status" value="1"/>
</dbReference>
<dbReference type="SUPFAM" id="SSF54001">
    <property type="entry name" value="Cysteine proteinases"/>
    <property type="match status" value="1"/>
</dbReference>
<evidence type="ECO:0000313" key="4">
    <source>
        <dbReference type="EMBL" id="QHT14799.1"/>
    </source>
</evidence>
<dbReference type="InterPro" id="IPR038765">
    <property type="entry name" value="Papain-like_cys_pep_sf"/>
</dbReference>
<evidence type="ECO:0000256" key="1">
    <source>
        <dbReference type="ARBA" id="ARBA00022670"/>
    </source>
</evidence>
<dbReference type="EMBL" id="MN739590">
    <property type="protein sequence ID" value="QHT14799.1"/>
    <property type="molecule type" value="Genomic_DNA"/>
</dbReference>